<sequence>MSKEHPYSTAETAREERSTAVTSRHDWHTDESLAVDVVTAVATAVDSAPTELESLYATIDPDALETVLRSDRNDEQLSERRRVSFEYAGRVVTVRSDGVITVSTRGRTRGEGDE</sequence>
<evidence type="ECO:0000313" key="3">
    <source>
        <dbReference type="EMBL" id="TYL40269.1"/>
    </source>
</evidence>
<keyword evidence="4" id="KW-1185">Reference proteome</keyword>
<reference evidence="3" key="1">
    <citation type="submission" date="2017-11" db="EMBL/GenBank/DDBJ databases">
        <authorList>
            <person name="Kajale S.C."/>
            <person name="Sharma A."/>
        </authorList>
    </citation>
    <scope>NUCLEOTIDE SEQUENCE</scope>
    <source>
        <strain evidence="3">LS1_42</strain>
    </source>
</reference>
<dbReference type="RefSeq" id="WP_148856054.1">
    <property type="nucleotide sequence ID" value="NZ_PHNJ01000001.1"/>
</dbReference>
<evidence type="ECO:0000256" key="1">
    <source>
        <dbReference type="SAM" id="MobiDB-lite"/>
    </source>
</evidence>
<feature type="region of interest" description="Disordered" evidence="1">
    <location>
        <begin position="1"/>
        <end position="29"/>
    </location>
</feature>
<dbReference type="Pfam" id="PF18545">
    <property type="entry name" value="HalOD1"/>
    <property type="match status" value="1"/>
</dbReference>
<organism evidence="3 4">
    <name type="scientific">Natronococcus pandeyae</name>
    <dbReference type="NCBI Taxonomy" id="2055836"/>
    <lineage>
        <taxon>Archaea</taxon>
        <taxon>Methanobacteriati</taxon>
        <taxon>Methanobacteriota</taxon>
        <taxon>Stenosarchaea group</taxon>
        <taxon>Halobacteria</taxon>
        <taxon>Halobacteriales</taxon>
        <taxon>Natrialbaceae</taxon>
        <taxon>Natronococcus</taxon>
    </lineage>
</organism>
<evidence type="ECO:0000259" key="2">
    <source>
        <dbReference type="Pfam" id="PF18545"/>
    </source>
</evidence>
<dbReference type="InterPro" id="IPR040624">
    <property type="entry name" value="HalOD1"/>
</dbReference>
<evidence type="ECO:0000313" key="4">
    <source>
        <dbReference type="Proteomes" id="UP000766904"/>
    </source>
</evidence>
<dbReference type="Proteomes" id="UP000766904">
    <property type="component" value="Unassembled WGS sequence"/>
</dbReference>
<comment type="caution">
    <text evidence="3">The sequence shown here is derived from an EMBL/GenBank/DDBJ whole genome shotgun (WGS) entry which is preliminary data.</text>
</comment>
<proteinExistence type="predicted"/>
<accession>A0A8J8TTU2</accession>
<dbReference type="AlphaFoldDB" id="A0A8J8TTU2"/>
<dbReference type="EMBL" id="PHNJ01000001">
    <property type="protein sequence ID" value="TYL40269.1"/>
    <property type="molecule type" value="Genomic_DNA"/>
</dbReference>
<feature type="domain" description="Halobacterial output" evidence="2">
    <location>
        <begin position="30"/>
        <end position="103"/>
    </location>
</feature>
<dbReference type="OrthoDB" id="271604at2157"/>
<protein>
    <recommendedName>
        <fullName evidence="2">Halobacterial output domain-containing protein</fullName>
    </recommendedName>
</protein>
<gene>
    <name evidence="3" type="ORF">CV102_01430</name>
</gene>
<name>A0A8J8TTU2_9EURY</name>